<name>A0A6L2NN40_TANCI</name>
<organism evidence="1">
    <name type="scientific">Tanacetum cinerariifolium</name>
    <name type="common">Dalmatian daisy</name>
    <name type="synonym">Chrysanthemum cinerariifolium</name>
    <dbReference type="NCBI Taxonomy" id="118510"/>
    <lineage>
        <taxon>Eukaryota</taxon>
        <taxon>Viridiplantae</taxon>
        <taxon>Streptophyta</taxon>
        <taxon>Embryophyta</taxon>
        <taxon>Tracheophyta</taxon>
        <taxon>Spermatophyta</taxon>
        <taxon>Magnoliopsida</taxon>
        <taxon>eudicotyledons</taxon>
        <taxon>Gunneridae</taxon>
        <taxon>Pentapetalae</taxon>
        <taxon>asterids</taxon>
        <taxon>campanulids</taxon>
        <taxon>Asterales</taxon>
        <taxon>Asteraceae</taxon>
        <taxon>Asteroideae</taxon>
        <taxon>Anthemideae</taxon>
        <taxon>Anthemidinae</taxon>
        <taxon>Tanacetum</taxon>
    </lineage>
</organism>
<gene>
    <name evidence="1" type="ORF">Tci_057983</name>
</gene>
<reference evidence="1" key="1">
    <citation type="journal article" date="2019" name="Sci. Rep.">
        <title>Draft genome of Tanacetum cinerariifolium, the natural source of mosquito coil.</title>
        <authorList>
            <person name="Yamashiro T."/>
            <person name="Shiraishi A."/>
            <person name="Satake H."/>
            <person name="Nakayama K."/>
        </authorList>
    </citation>
    <scope>NUCLEOTIDE SEQUENCE</scope>
</reference>
<dbReference type="AlphaFoldDB" id="A0A6L2NN40"/>
<dbReference type="EMBL" id="BKCJ010009228">
    <property type="protein sequence ID" value="GEU86005.1"/>
    <property type="molecule type" value="Genomic_DNA"/>
</dbReference>
<evidence type="ECO:0000313" key="1">
    <source>
        <dbReference type="EMBL" id="GEU86005.1"/>
    </source>
</evidence>
<sequence length="99" mass="11534">MVPHLQLDIQIQLVKEKGLYRLPQIVCDGKNSSVMELLLETLEAHAMKYLEGMVKQRVETLEAHVMKYLEGMVKQRVERSIRNLILSDGHSSLVNLYRW</sequence>
<protein>
    <submittedName>
        <fullName evidence="1">Uncharacterized protein</fullName>
    </submittedName>
</protein>
<accession>A0A6L2NN40</accession>
<proteinExistence type="predicted"/>
<comment type="caution">
    <text evidence="1">The sequence shown here is derived from an EMBL/GenBank/DDBJ whole genome shotgun (WGS) entry which is preliminary data.</text>
</comment>